<reference evidence="2 4" key="1">
    <citation type="journal article" date="2023" name="Phytobiomes J">
        <title>Deciphering the key players within the bacterial microbiota associated with aerial crown gall tumors on rhododendron: Insights into the gallobiome.</title>
        <authorList>
            <person name="Kuzmanovic N."/>
            <person name="Nesme J."/>
            <person name="Wolf J."/>
            <person name="Neumann-Schaal M."/>
            <person name="Petersen J."/>
            <person name="Fernandez-Gnecco G."/>
            <person name="Sproeer C."/>
            <person name="Bunk B."/>
            <person name="Overmann J."/>
            <person name="Sorensen S.J."/>
            <person name="Idczak E."/>
            <person name="Smalla K."/>
        </authorList>
    </citation>
    <scope>NUCLEOTIDE SEQUENCE</scope>
    <source>
        <strain evidence="2">Rho-11.1</strain>
        <strain evidence="3">Rho-14.1</strain>
        <strain evidence="4">rho-14.1</strain>
    </source>
</reference>
<evidence type="ECO:0000313" key="2">
    <source>
        <dbReference type="EMBL" id="MDX8305208.1"/>
    </source>
</evidence>
<sequence>MAAGDPTESVSEIFVPVDGDYAVSILERIFGSTVSSLIGSSDPVAGKAILTTVIGTFNVAVLFFATVVAAYMMYQLFLDTARDGEAGGRETNLAVTTLRAAGGAALLLPVSSGFSVIQILVLQLLLWGSGLGDYVWKEVATQMTTSATYTASNTNNADSFMTAKKMSSVLATRTAGFLCRLHMNKISNTLGTGEPVAPVGPETVKTYVRGDDGKFYDGSVVWYFSSGDAYSARNELCGSVKLVGSPMPTTSTVDTSVYESTKTFAEDLTNLTNSTVRGKAVTAVQNLDITAQAIAQSIFAGERNTVKIQADIAKAVADQTTNYITGVDNAVFVSAEASGMNQLKASFLGATTDNGWMFAATWQRALAAYVTKLNNARNQLSFINSTEMDPKAAATSFLGWISGYNNTEERLFASADADFAYFQTFEGAFLEAGEPNASEKTTLEKVAANNQERSSMATMQWMYSFMFSHAKAGGSDADQNQWNDPLIEIQELGQTAILAAGVTIAAAGATDLVGTGLGLASLATGNFLAAAGSFAVSYTAEVIGYLGYGLMVLGMILAIMLPFLPFVYFLSGAIGWVIMAIEAVIAAPLWILLTFAPHKSGDIIGTNKQGLLLMIGVFFRPVLMILGLLACFLVMRVGLDFINIMFSGIYMIIAPDFDLTNMFLGFGLLVMYVLTLIALVTNCCAIITGLGDAVMEFIGVRVSILGANAIASQVEGALNPVGRGAQAGIGIGENSTAGLQKRLGNATGKDSKAGSASGATITKFLNRKGGGNGGKAG</sequence>
<dbReference type="EMBL" id="JAVRAD010000017">
    <property type="protein sequence ID" value="MDX8332416.1"/>
    <property type="molecule type" value="Genomic_DNA"/>
</dbReference>
<feature type="transmembrane region" description="Helical" evidence="1">
    <location>
        <begin position="611"/>
        <end position="634"/>
    </location>
</feature>
<keyword evidence="1" id="KW-1133">Transmembrane helix</keyword>
<feature type="transmembrane region" description="Helical" evidence="1">
    <location>
        <begin position="542"/>
        <end position="561"/>
    </location>
</feature>
<dbReference type="Proteomes" id="UP001277561">
    <property type="component" value="Unassembled WGS sequence"/>
</dbReference>
<feature type="transmembrane region" description="Helical" evidence="1">
    <location>
        <begin position="663"/>
        <end position="691"/>
    </location>
</feature>
<gene>
    <name evidence="2" type="ORF">RMR22_23440</name>
    <name evidence="3" type="ORF">RMS29_24720</name>
</gene>
<evidence type="ECO:0000313" key="4">
    <source>
        <dbReference type="Proteomes" id="UP001277561"/>
    </source>
</evidence>
<comment type="caution">
    <text evidence="2">The sequence shown here is derived from an EMBL/GenBank/DDBJ whole genome shotgun (WGS) entry which is preliminary data.</text>
</comment>
<feature type="transmembrane region" description="Helical" evidence="1">
    <location>
        <begin position="568"/>
        <end position="591"/>
    </location>
</feature>
<dbReference type="AlphaFoldDB" id="A0AAW9FQX9"/>
<organism evidence="2">
    <name type="scientific">Agrobacterium rosae</name>
    <dbReference type="NCBI Taxonomy" id="1972867"/>
    <lineage>
        <taxon>Bacteria</taxon>
        <taxon>Pseudomonadati</taxon>
        <taxon>Pseudomonadota</taxon>
        <taxon>Alphaproteobacteria</taxon>
        <taxon>Hyphomicrobiales</taxon>
        <taxon>Rhizobiaceae</taxon>
        <taxon>Rhizobium/Agrobacterium group</taxon>
        <taxon>Agrobacterium</taxon>
    </lineage>
</organism>
<dbReference type="EMBL" id="JAVRAF010000014">
    <property type="protein sequence ID" value="MDX8305208.1"/>
    <property type="molecule type" value="Genomic_DNA"/>
</dbReference>
<name>A0AAW9FQX9_9HYPH</name>
<proteinExistence type="predicted"/>
<dbReference type="NCBIfam" id="TIGR04346">
    <property type="entry name" value="DotA_TraY"/>
    <property type="match status" value="1"/>
</dbReference>
<accession>A0AAW9FQX9</accession>
<keyword evidence="1" id="KW-0812">Transmembrane</keyword>
<keyword evidence="1" id="KW-0472">Membrane</keyword>
<feature type="transmembrane region" description="Helical" evidence="1">
    <location>
        <begin position="106"/>
        <end position="127"/>
    </location>
</feature>
<keyword evidence="4" id="KW-1185">Reference proteome</keyword>
<dbReference type="InterPro" id="IPR027628">
    <property type="entry name" value="DotA_TraY"/>
</dbReference>
<dbReference type="RefSeq" id="WP_234625008.1">
    <property type="nucleotide sequence ID" value="NZ_CP192770.1"/>
</dbReference>
<protein>
    <submittedName>
        <fullName evidence="2">DotA/TraY family protein</fullName>
    </submittedName>
</protein>
<feature type="transmembrane region" description="Helical" evidence="1">
    <location>
        <begin position="48"/>
        <end position="74"/>
    </location>
</feature>
<evidence type="ECO:0000256" key="1">
    <source>
        <dbReference type="SAM" id="Phobius"/>
    </source>
</evidence>
<evidence type="ECO:0000313" key="3">
    <source>
        <dbReference type="EMBL" id="MDX8332416.1"/>
    </source>
</evidence>